<dbReference type="EMBL" id="BNAB01000009">
    <property type="protein sequence ID" value="GHE02587.1"/>
    <property type="molecule type" value="Genomic_DNA"/>
</dbReference>
<dbReference type="Proteomes" id="UP000199541">
    <property type="component" value="Unassembled WGS sequence"/>
</dbReference>
<dbReference type="GO" id="GO:0016151">
    <property type="term" value="F:nickel cation binding"/>
    <property type="evidence" value="ECO:0007669"/>
    <property type="project" value="UniProtKB-UniRule"/>
</dbReference>
<dbReference type="GO" id="GO:0005737">
    <property type="term" value="C:cytoplasm"/>
    <property type="evidence" value="ECO:0007669"/>
    <property type="project" value="UniProtKB-SubCell"/>
</dbReference>
<dbReference type="EMBL" id="FNOB01000034">
    <property type="protein sequence ID" value="SDX85515.1"/>
    <property type="molecule type" value="Genomic_DNA"/>
</dbReference>
<keyword evidence="1 3" id="KW-0996">Nickel insertion</keyword>
<dbReference type="AlphaFoldDB" id="A0AAN4US66"/>
<comment type="subcellular location">
    <subcellularLocation>
        <location evidence="3">Cytoplasm</location>
    </subcellularLocation>
</comment>
<keyword evidence="2 3" id="KW-0143">Chaperone</keyword>
<dbReference type="PANTHER" id="PTHR33620">
    <property type="entry name" value="UREASE ACCESSORY PROTEIN F"/>
    <property type="match status" value="1"/>
</dbReference>
<reference evidence="4" key="1">
    <citation type="journal article" date="2014" name="Int. J. Syst. Evol. Microbiol.">
        <title>Complete genome sequence of Corynebacterium casei LMG S-19264T (=DSM 44701T), isolated from a smear-ripened cheese.</title>
        <authorList>
            <consortium name="US DOE Joint Genome Institute (JGI-PGF)"/>
            <person name="Walter F."/>
            <person name="Albersmeier A."/>
            <person name="Kalinowski J."/>
            <person name="Ruckert C."/>
        </authorList>
    </citation>
    <scope>NUCLEOTIDE SEQUENCE</scope>
    <source>
        <strain evidence="4">CGMCC 1.10859</strain>
    </source>
</reference>
<keyword evidence="6" id="KW-1185">Reference proteome</keyword>
<dbReference type="PIRSF" id="PIRSF009467">
    <property type="entry name" value="Ureas_acces_UreF"/>
    <property type="match status" value="1"/>
</dbReference>
<keyword evidence="3" id="KW-0963">Cytoplasm</keyword>
<evidence type="ECO:0000313" key="4">
    <source>
        <dbReference type="EMBL" id="GHE02587.1"/>
    </source>
</evidence>
<comment type="subunit">
    <text evidence="3">UreD, UreF and UreG form a complex that acts as a GTP-hydrolysis-dependent molecular chaperone, activating the urease apoprotein by helping to assemble the nickel containing metallocenter of UreC. The UreE protein probably delivers the nickel.</text>
</comment>
<dbReference type="InterPro" id="IPR038277">
    <property type="entry name" value="UreF_sf"/>
</dbReference>
<proteinExistence type="inferred from homology"/>
<dbReference type="Pfam" id="PF01730">
    <property type="entry name" value="UreF"/>
    <property type="match status" value="1"/>
</dbReference>
<dbReference type="InterPro" id="IPR002639">
    <property type="entry name" value="UreF"/>
</dbReference>
<comment type="similarity">
    <text evidence="3">Belongs to the UreF family.</text>
</comment>
<evidence type="ECO:0000313" key="5">
    <source>
        <dbReference type="EMBL" id="SDX85515.1"/>
    </source>
</evidence>
<name>A0AAN4US66_9RHOB</name>
<comment type="caution">
    <text evidence="4">The sequence shown here is derived from an EMBL/GenBank/DDBJ whole genome shotgun (WGS) entry which is preliminary data.</text>
</comment>
<evidence type="ECO:0000313" key="6">
    <source>
        <dbReference type="Proteomes" id="UP000199541"/>
    </source>
</evidence>
<accession>A0AAN4US66</accession>
<reference evidence="4" key="3">
    <citation type="submission" date="2023-06" db="EMBL/GenBank/DDBJ databases">
        <authorList>
            <person name="Sun Q."/>
            <person name="Zhou Y."/>
        </authorList>
    </citation>
    <scope>NUCLEOTIDE SEQUENCE</scope>
    <source>
        <strain evidence="4">CGMCC 1.10859</strain>
    </source>
</reference>
<gene>
    <name evidence="3 4" type="primary">ureF</name>
    <name evidence="4" type="ORF">GCM10008024_22690</name>
    <name evidence="5" type="ORF">SAMN05444006_13416</name>
</gene>
<reference evidence="5 6" key="2">
    <citation type="submission" date="2016-10" db="EMBL/GenBank/DDBJ databases">
        <authorList>
            <person name="Varghese N."/>
            <person name="Submissions S."/>
        </authorList>
    </citation>
    <scope>NUCLEOTIDE SEQUENCE [LARGE SCALE GENOMIC DNA]</scope>
    <source>
        <strain evidence="5 6">DSM 24802</strain>
    </source>
</reference>
<evidence type="ECO:0000256" key="1">
    <source>
        <dbReference type="ARBA" id="ARBA00022988"/>
    </source>
</evidence>
<comment type="function">
    <text evidence="3">Required for maturation of urease via the functional incorporation of the urease nickel metallocenter.</text>
</comment>
<sequence length="212" mass="21545">MAADAGLLRLTQWLSPAFPLGGFAYSHGLEAAVTAGQVRGAGDLRQWVADVLREGAGRADAILLAQALAGADPGPLDDLARALASSRERLAETVEQGSALIRTINALTGAAHPPMALPVALGVVARGLDLPPAQVIALYLQAFAGNIVMAGVRFIPLGQTEGQAALAALHPVILAVAEEAAAAPLEALGGAAIGSDIAAMAHETLETRIFRT</sequence>
<evidence type="ECO:0000313" key="7">
    <source>
        <dbReference type="Proteomes" id="UP000634647"/>
    </source>
</evidence>
<dbReference type="RefSeq" id="WP_035839987.1">
    <property type="nucleotide sequence ID" value="NZ_BNAB01000009.1"/>
</dbReference>
<evidence type="ECO:0000256" key="3">
    <source>
        <dbReference type="HAMAP-Rule" id="MF_01385"/>
    </source>
</evidence>
<evidence type="ECO:0000256" key="2">
    <source>
        <dbReference type="ARBA" id="ARBA00023186"/>
    </source>
</evidence>
<organism evidence="4 7">
    <name type="scientific">Allgaiera indica</name>
    <dbReference type="NCBI Taxonomy" id="765699"/>
    <lineage>
        <taxon>Bacteria</taxon>
        <taxon>Pseudomonadati</taxon>
        <taxon>Pseudomonadota</taxon>
        <taxon>Alphaproteobacteria</taxon>
        <taxon>Rhodobacterales</taxon>
        <taxon>Paracoccaceae</taxon>
        <taxon>Allgaiera</taxon>
    </lineage>
</organism>
<dbReference type="Proteomes" id="UP000634647">
    <property type="component" value="Unassembled WGS sequence"/>
</dbReference>
<protein>
    <recommendedName>
        <fullName evidence="3">Urease accessory protein UreF</fullName>
    </recommendedName>
</protein>
<dbReference type="HAMAP" id="MF_01385">
    <property type="entry name" value="UreF"/>
    <property type="match status" value="1"/>
</dbReference>
<dbReference type="Gene3D" id="1.10.4190.10">
    <property type="entry name" value="Urease accessory protein UreF"/>
    <property type="match status" value="1"/>
</dbReference>
<dbReference type="PANTHER" id="PTHR33620:SF1">
    <property type="entry name" value="UREASE ACCESSORY PROTEIN F"/>
    <property type="match status" value="1"/>
</dbReference>